<evidence type="ECO:0000313" key="2">
    <source>
        <dbReference type="Proteomes" id="UP000008637"/>
    </source>
</evidence>
<dbReference type="Proteomes" id="UP000008637">
    <property type="component" value="Chromosome"/>
</dbReference>
<dbReference type="AlphaFoldDB" id="E8ZKK4"/>
<gene>
    <name evidence="1" type="ordered locus">HF1_01620</name>
</gene>
<sequence length="214" mass="23743">MTGKMLAGIGAAGTASGAGMGGMYLYTKDSIGNQVKDRVLGTGQEFNDSWKFKFKQMKEESQDGFPELENIKTQHSNNEETGAAALKDWCSKSYSYVYKSVFSSKDDSRLKKVEKYCIQSLGEKFTSLLTGNHKLLGNGANENQSEYSTNFNKIQNYDEATKGKLPSELKDLKSAEASTKWTVLQGWCKKIQSIPFTEEGDIFKVGKELCIKTS</sequence>
<protein>
    <submittedName>
        <fullName evidence="1">Uncharacterized protein</fullName>
    </submittedName>
</protein>
<dbReference type="EMBL" id="FR773153">
    <property type="protein sequence ID" value="CBY92170.1"/>
    <property type="molecule type" value="Genomic_DNA"/>
</dbReference>
<dbReference type="KEGG" id="mha:HF1_01620"/>
<keyword evidence="2" id="KW-1185">Reference proteome</keyword>
<reference evidence="1 2" key="1">
    <citation type="journal article" date="2011" name="J. Bacteriol.">
        <title>Complete genome sequence of Mycoplasma haemofelis, a hemotropic mycoplasma.</title>
        <authorList>
            <person name="Barker E.N."/>
            <person name="Helps C.R."/>
            <person name="Peters I.R."/>
            <person name="Darby A.C."/>
            <person name="Radford A.D."/>
            <person name="Tasker S."/>
        </authorList>
    </citation>
    <scope>NUCLEOTIDE SEQUENCE [LARGE SCALE GENOMIC DNA]</scope>
    <source>
        <strain evidence="1 2">Langford 1</strain>
    </source>
</reference>
<dbReference type="HOGENOM" id="CLU_087258_1_0_14"/>
<dbReference type="OrthoDB" id="401900at2"/>
<organism evidence="1 2">
    <name type="scientific">Mycoplasma haemofelis (strain Langford 1)</name>
    <name type="common">Haemobartonella felis</name>
    <dbReference type="NCBI Taxonomy" id="941640"/>
    <lineage>
        <taxon>Bacteria</taxon>
        <taxon>Bacillati</taxon>
        <taxon>Mycoplasmatota</taxon>
        <taxon>Mollicutes</taxon>
        <taxon>Mycoplasmataceae</taxon>
        <taxon>Mycoplasma</taxon>
    </lineage>
</organism>
<accession>E8ZKK4</accession>
<evidence type="ECO:0000313" key="1">
    <source>
        <dbReference type="EMBL" id="CBY92170.1"/>
    </source>
</evidence>
<name>E8ZKK4_MYCHL</name>
<proteinExistence type="predicted"/>